<dbReference type="Pfam" id="PF00817">
    <property type="entry name" value="IMS"/>
    <property type="match status" value="1"/>
</dbReference>
<evidence type="ECO:0000256" key="3">
    <source>
        <dbReference type="ARBA" id="ARBA00023199"/>
    </source>
</evidence>
<dbReference type="InterPro" id="IPR043128">
    <property type="entry name" value="Rev_trsase/Diguanyl_cyclase"/>
</dbReference>
<dbReference type="Gene3D" id="1.10.150.20">
    <property type="entry name" value="5' to 3' exonuclease, C-terminal subdomain"/>
    <property type="match status" value="1"/>
</dbReference>
<evidence type="ECO:0000259" key="6">
    <source>
        <dbReference type="PROSITE" id="PS50173"/>
    </source>
</evidence>
<evidence type="ECO:0000313" key="8">
    <source>
        <dbReference type="Proteomes" id="UP000651475"/>
    </source>
</evidence>
<dbReference type="InterPro" id="IPR001126">
    <property type="entry name" value="UmuC"/>
</dbReference>
<reference evidence="7 8" key="1">
    <citation type="submission" date="2020-08" db="EMBL/GenBank/DDBJ databases">
        <title>Genome public.</title>
        <authorList>
            <person name="Liu C."/>
            <person name="Sun Q."/>
        </authorList>
    </citation>
    <scope>NUCLEOTIDE SEQUENCE [LARGE SCALE GENOMIC DNA]</scope>
    <source>
        <strain evidence="7 8">NSJ-79</strain>
    </source>
</reference>
<dbReference type="RefSeq" id="WP_186930534.1">
    <property type="nucleotide sequence ID" value="NZ_JACOOJ010000026.1"/>
</dbReference>
<dbReference type="SUPFAM" id="SSF56672">
    <property type="entry name" value="DNA/RNA polymerases"/>
    <property type="match status" value="1"/>
</dbReference>
<keyword evidence="5" id="KW-0742">SOS response</keyword>
<evidence type="ECO:0000256" key="5">
    <source>
        <dbReference type="ARBA" id="ARBA00023236"/>
    </source>
</evidence>
<dbReference type="Pfam" id="PF13438">
    <property type="entry name" value="DUF4113"/>
    <property type="match status" value="1"/>
</dbReference>
<dbReference type="CDD" id="cd01700">
    <property type="entry name" value="PolY_Pol_V_umuC"/>
    <property type="match status" value="1"/>
</dbReference>
<proteinExistence type="inferred from homology"/>
<protein>
    <submittedName>
        <fullName evidence="7">Y-family DNA polymerase</fullName>
    </submittedName>
</protein>
<evidence type="ECO:0000256" key="4">
    <source>
        <dbReference type="ARBA" id="ARBA00023204"/>
    </source>
</evidence>
<evidence type="ECO:0000256" key="2">
    <source>
        <dbReference type="ARBA" id="ARBA00022763"/>
    </source>
</evidence>
<dbReference type="PANTHER" id="PTHR11076:SF34">
    <property type="entry name" value="PROTEIN UMUC"/>
    <property type="match status" value="1"/>
</dbReference>
<evidence type="ECO:0000313" key="7">
    <source>
        <dbReference type="EMBL" id="MBC5633853.1"/>
    </source>
</evidence>
<dbReference type="Proteomes" id="UP000651475">
    <property type="component" value="Unassembled WGS sequence"/>
</dbReference>
<comment type="caution">
    <text evidence="7">The sequence shown here is derived from an EMBL/GenBank/DDBJ whole genome shotgun (WGS) entry which is preliminary data.</text>
</comment>
<dbReference type="InterPro" id="IPR017961">
    <property type="entry name" value="DNA_pol_Y-fam_little_finger"/>
</dbReference>
<name>A0ABR7DQY9_9BACT</name>
<dbReference type="InterPro" id="IPR025188">
    <property type="entry name" value="DUF4113"/>
</dbReference>
<evidence type="ECO:0000256" key="1">
    <source>
        <dbReference type="ARBA" id="ARBA00010945"/>
    </source>
</evidence>
<accession>A0ABR7DQY9</accession>
<dbReference type="PROSITE" id="PS50173">
    <property type="entry name" value="UMUC"/>
    <property type="match status" value="1"/>
</dbReference>
<dbReference type="Pfam" id="PF11799">
    <property type="entry name" value="IMS_C"/>
    <property type="match status" value="1"/>
</dbReference>
<gene>
    <name evidence="7" type="ORF">H8S65_13910</name>
</gene>
<dbReference type="PANTHER" id="PTHR11076">
    <property type="entry name" value="DNA REPAIR POLYMERASE UMUC / TRANSFERASE FAMILY MEMBER"/>
    <property type="match status" value="1"/>
</dbReference>
<comment type="similarity">
    <text evidence="1">Belongs to the DNA polymerase type-Y family.</text>
</comment>
<keyword evidence="8" id="KW-1185">Reference proteome</keyword>
<organism evidence="7 8">
    <name type="scientific">Parabacteroides hominis</name>
    <dbReference type="NCBI Taxonomy" id="2763057"/>
    <lineage>
        <taxon>Bacteria</taxon>
        <taxon>Pseudomonadati</taxon>
        <taxon>Bacteroidota</taxon>
        <taxon>Bacteroidia</taxon>
        <taxon>Bacteroidales</taxon>
        <taxon>Tannerellaceae</taxon>
        <taxon>Parabacteroides</taxon>
    </lineage>
</organism>
<dbReference type="InterPro" id="IPR050116">
    <property type="entry name" value="DNA_polymerase-Y"/>
</dbReference>
<dbReference type="InterPro" id="IPR043502">
    <property type="entry name" value="DNA/RNA_pol_sf"/>
</dbReference>
<feature type="domain" description="UmuC" evidence="6">
    <location>
        <begin position="2"/>
        <end position="186"/>
    </location>
</feature>
<sequence>MFALVDCNNFYASCERAFNPYWNGRPVVVLSNNDGCVIARSNEAKKIGIKMGVPAYQIRTEIEQYNIGVFSSNYTLYGDMSNRVMSMLSSYSPNVEIYSIDECFLDFSGFGLYDLKTYGEGIVQSVTKGTGIPVSMGIALTKTLAKVANKFAKKHKGYKGVCIIDTEEKRIEALKRTEISDVWGIGHRHAKRLEQYGVYSAYDFAQMPKAWVRQQMTVVGERTWKELNGEPCIDMEQIAPAKKQICTSRAFGQTIADIEGLKEAVSSFASICAGKLRKQKSCAQSLMVFIHTNNFREDLPQYFKNCVIKLPVPTNSTPEIVHYAIAALLNIYRKGYYFKKAGVILMDIVPDNAIQQNIFDVVDREKHKKLMEVVDRLNNGFSRNNLFLAVQDGRRKWKLKQELLSPCYTTKLNDIIKIKL</sequence>
<keyword evidence="3" id="KW-0741">SOS mutagenesis</keyword>
<dbReference type="Gene3D" id="3.40.1170.60">
    <property type="match status" value="1"/>
</dbReference>
<keyword evidence="4" id="KW-0234">DNA repair</keyword>
<dbReference type="NCBIfam" id="NF002955">
    <property type="entry name" value="PRK03609.1"/>
    <property type="match status" value="1"/>
</dbReference>
<keyword evidence="2" id="KW-0227">DNA damage</keyword>
<dbReference type="EMBL" id="JACOOJ010000026">
    <property type="protein sequence ID" value="MBC5633853.1"/>
    <property type="molecule type" value="Genomic_DNA"/>
</dbReference>
<dbReference type="Gene3D" id="3.30.70.270">
    <property type="match status" value="1"/>
</dbReference>